<feature type="region of interest" description="Disordered" evidence="1">
    <location>
        <begin position="138"/>
        <end position="179"/>
    </location>
</feature>
<protein>
    <submittedName>
        <fullName evidence="2">Uncharacterized protein</fullName>
    </submittedName>
</protein>
<dbReference type="Proteomes" id="UP001519460">
    <property type="component" value="Unassembled WGS sequence"/>
</dbReference>
<reference evidence="2 3" key="1">
    <citation type="journal article" date="2023" name="Sci. Data">
        <title>Genome assembly of the Korean intertidal mud-creeper Batillaria attramentaria.</title>
        <authorList>
            <person name="Patra A.K."/>
            <person name="Ho P.T."/>
            <person name="Jun S."/>
            <person name="Lee S.J."/>
            <person name="Kim Y."/>
            <person name="Won Y.J."/>
        </authorList>
    </citation>
    <scope>NUCLEOTIDE SEQUENCE [LARGE SCALE GENOMIC DNA]</scope>
    <source>
        <strain evidence="2">Wonlab-2016</strain>
    </source>
</reference>
<evidence type="ECO:0000313" key="2">
    <source>
        <dbReference type="EMBL" id="KAK7450204.1"/>
    </source>
</evidence>
<sequence length="197" mass="21915">MLEAQYKPSFNIIFRLWSVAVYNLCCGRLASVIPDPLRTLDPSYTLDTLVRLDDPTNVQFRQAQNRHQQRRGRQNFTWACLRLVAPADSISSLNVFAISLVAHGTTYTSPLVSYHEQETHPPTPSFLALGAGRLEEGEASSAPRALGAGRLEEGEASSAPRALRPNSRETYSTDHRLLPNLTDPPEILRSCWTLVAK</sequence>
<evidence type="ECO:0000256" key="1">
    <source>
        <dbReference type="SAM" id="MobiDB-lite"/>
    </source>
</evidence>
<gene>
    <name evidence="2" type="ORF">BaRGS_00039970</name>
</gene>
<keyword evidence="3" id="KW-1185">Reference proteome</keyword>
<comment type="caution">
    <text evidence="2">The sequence shown here is derived from an EMBL/GenBank/DDBJ whole genome shotgun (WGS) entry which is preliminary data.</text>
</comment>
<organism evidence="2 3">
    <name type="scientific">Batillaria attramentaria</name>
    <dbReference type="NCBI Taxonomy" id="370345"/>
    <lineage>
        <taxon>Eukaryota</taxon>
        <taxon>Metazoa</taxon>
        <taxon>Spiralia</taxon>
        <taxon>Lophotrochozoa</taxon>
        <taxon>Mollusca</taxon>
        <taxon>Gastropoda</taxon>
        <taxon>Caenogastropoda</taxon>
        <taxon>Sorbeoconcha</taxon>
        <taxon>Cerithioidea</taxon>
        <taxon>Batillariidae</taxon>
        <taxon>Batillaria</taxon>
    </lineage>
</organism>
<accession>A0ABD0J291</accession>
<dbReference type="AlphaFoldDB" id="A0ABD0J291"/>
<name>A0ABD0J291_9CAEN</name>
<proteinExistence type="predicted"/>
<dbReference type="EMBL" id="JACVVK020000744">
    <property type="protein sequence ID" value="KAK7450204.1"/>
    <property type="molecule type" value="Genomic_DNA"/>
</dbReference>
<evidence type="ECO:0000313" key="3">
    <source>
        <dbReference type="Proteomes" id="UP001519460"/>
    </source>
</evidence>